<keyword evidence="7" id="KW-0406">Ion transport</keyword>
<evidence type="ECO:0000256" key="9">
    <source>
        <dbReference type="ARBA" id="ARBA00023136"/>
    </source>
</evidence>
<sequence length="784" mass="84262">MLRPLFPAALGLLVTVPAAAQDEEQTAIDALTDVIVVTATKSANAENVQDVPVAMTAYGETTLDALHVRDLEDLSFTAPNVALDDIGTTRGTANFAIRGLGVNSSIPSIDPAVGVFVDGVYMGVNSGVVLDLFDLSSVEVLRGPQGLLFGRNTTGGAVLVNTGDPTAALRVKGRLATEAPIDSGRGTWNSYASGVVSGPIVPGVLHGKVGAYLNKDGGYFENGFNGQDFGKATTTVLRGALEFMPTERLTLLGKIERLDGDGQGPAFQNRGFHDRDGFSFRLDEEGDAKNEHWFGTLKADLEVDFGEGRITNIFGWRDAEETTRGDLDASERFLFHTATALDQRQISNELRYAGTFDRWDVTTGLYAFSQDVAYDEARFLVRDLPFNTIVPGAGRVDLPEAPNPNAPPPFFGGGQQDHTVYGLFGQADYALTERLTLTGGLRWSREEKDAAVTYVRPRPECSVVGGDCPTEGTNPYTGEPNGFRDEDDWSNLTPKLGLRYQATPEALLYATYTKSFRSGGYNFRITDVALFLDRIVAEGNGGDFATREETVDAYEAGAKFQTEDRRLTLNGAVFYTDVSDMQREVNVAAPGAAVVQNIANTADAGILGLEVDGQVVLTDSLLLNANLGLIDAEYDEVRYDLSGDGVVDGVDLGLDLPRVPAASWGLGVVHDLSLGDRGEVVTRISFAHRDRLAYTDSNLGWVQSAYRLDANIAWRTPYEGLTVSIYGKNLLDEVQVGNDTQLPADFGLGPYSTGVPVPFGSPAAGTSSPLKKGRLVGIELTLDR</sequence>
<keyword evidence="17" id="KW-1185">Reference proteome</keyword>
<dbReference type="AlphaFoldDB" id="A0A840I172"/>
<keyword evidence="2 11" id="KW-0813">Transport</keyword>
<keyword evidence="16" id="KW-0675">Receptor</keyword>
<proteinExistence type="inferred from homology"/>
<dbReference type="PANTHER" id="PTHR32552:SF81">
    <property type="entry name" value="TONB-DEPENDENT OUTER MEMBRANE RECEPTOR"/>
    <property type="match status" value="1"/>
</dbReference>
<reference evidence="16 17" key="1">
    <citation type="submission" date="2020-08" db="EMBL/GenBank/DDBJ databases">
        <title>Genomic Encyclopedia of Type Strains, Phase IV (KMG-IV): sequencing the most valuable type-strain genomes for metagenomic binning, comparative biology and taxonomic classification.</title>
        <authorList>
            <person name="Goeker M."/>
        </authorList>
    </citation>
    <scope>NUCLEOTIDE SEQUENCE [LARGE SCALE GENOMIC DNA]</scope>
    <source>
        <strain evidence="16 17">DSM 102850</strain>
    </source>
</reference>
<dbReference type="Pfam" id="PF00593">
    <property type="entry name" value="TonB_dep_Rec_b-barrel"/>
    <property type="match status" value="1"/>
</dbReference>
<dbReference type="Pfam" id="PF07715">
    <property type="entry name" value="Plug"/>
    <property type="match status" value="1"/>
</dbReference>
<evidence type="ECO:0000256" key="2">
    <source>
        <dbReference type="ARBA" id="ARBA00022448"/>
    </source>
</evidence>
<keyword evidence="3 11" id="KW-1134">Transmembrane beta strand</keyword>
<evidence type="ECO:0000256" key="10">
    <source>
        <dbReference type="ARBA" id="ARBA00023237"/>
    </source>
</evidence>
<evidence type="ECO:0000256" key="11">
    <source>
        <dbReference type="PROSITE-ProRule" id="PRU01360"/>
    </source>
</evidence>
<name>A0A840I172_9PROT</name>
<dbReference type="RefSeq" id="WP_183815482.1">
    <property type="nucleotide sequence ID" value="NZ_JACHOB010000001.1"/>
</dbReference>
<keyword evidence="10 11" id="KW-0998">Cell outer membrane</keyword>
<keyword evidence="4" id="KW-0410">Iron transport</keyword>
<dbReference type="EMBL" id="JACHOB010000001">
    <property type="protein sequence ID" value="MBB4657984.1"/>
    <property type="molecule type" value="Genomic_DNA"/>
</dbReference>
<evidence type="ECO:0000256" key="3">
    <source>
        <dbReference type="ARBA" id="ARBA00022452"/>
    </source>
</evidence>
<dbReference type="InterPro" id="IPR012910">
    <property type="entry name" value="Plug_dom"/>
</dbReference>
<comment type="subcellular location">
    <subcellularLocation>
        <location evidence="1 11">Cell outer membrane</location>
        <topology evidence="1 11">Multi-pass membrane protein</topology>
    </subcellularLocation>
</comment>
<evidence type="ECO:0000256" key="4">
    <source>
        <dbReference type="ARBA" id="ARBA00022496"/>
    </source>
</evidence>
<evidence type="ECO:0000259" key="14">
    <source>
        <dbReference type="Pfam" id="PF00593"/>
    </source>
</evidence>
<dbReference type="PROSITE" id="PS52016">
    <property type="entry name" value="TONB_DEPENDENT_REC_3"/>
    <property type="match status" value="1"/>
</dbReference>
<protein>
    <submittedName>
        <fullName evidence="16">Iron complex outermembrane receptor protein</fullName>
    </submittedName>
</protein>
<evidence type="ECO:0000256" key="5">
    <source>
        <dbReference type="ARBA" id="ARBA00022692"/>
    </source>
</evidence>
<evidence type="ECO:0000313" key="17">
    <source>
        <dbReference type="Proteomes" id="UP000563524"/>
    </source>
</evidence>
<comment type="caution">
    <text evidence="16">The sequence shown here is derived from an EMBL/GenBank/DDBJ whole genome shotgun (WGS) entry which is preliminary data.</text>
</comment>
<feature type="domain" description="TonB-dependent receptor plug" evidence="15">
    <location>
        <begin position="48"/>
        <end position="157"/>
    </location>
</feature>
<feature type="chain" id="PRO_5032503075" evidence="13">
    <location>
        <begin position="21"/>
        <end position="784"/>
    </location>
</feature>
<evidence type="ECO:0000256" key="1">
    <source>
        <dbReference type="ARBA" id="ARBA00004571"/>
    </source>
</evidence>
<evidence type="ECO:0000256" key="7">
    <source>
        <dbReference type="ARBA" id="ARBA00023065"/>
    </source>
</evidence>
<evidence type="ECO:0000256" key="6">
    <source>
        <dbReference type="ARBA" id="ARBA00023004"/>
    </source>
</evidence>
<dbReference type="GO" id="GO:0009279">
    <property type="term" value="C:cell outer membrane"/>
    <property type="evidence" value="ECO:0007669"/>
    <property type="project" value="UniProtKB-SubCell"/>
</dbReference>
<evidence type="ECO:0000256" key="8">
    <source>
        <dbReference type="ARBA" id="ARBA00023077"/>
    </source>
</evidence>
<keyword evidence="9 11" id="KW-0472">Membrane</keyword>
<dbReference type="InterPro" id="IPR039426">
    <property type="entry name" value="TonB-dep_rcpt-like"/>
</dbReference>
<organism evidence="16 17">
    <name type="scientific">Parvularcula dongshanensis</name>
    <dbReference type="NCBI Taxonomy" id="1173995"/>
    <lineage>
        <taxon>Bacteria</taxon>
        <taxon>Pseudomonadati</taxon>
        <taxon>Pseudomonadota</taxon>
        <taxon>Alphaproteobacteria</taxon>
        <taxon>Parvularculales</taxon>
        <taxon>Parvularculaceae</taxon>
        <taxon>Parvularcula</taxon>
    </lineage>
</organism>
<feature type="signal peptide" evidence="13">
    <location>
        <begin position="1"/>
        <end position="20"/>
    </location>
</feature>
<evidence type="ECO:0000259" key="15">
    <source>
        <dbReference type="Pfam" id="PF07715"/>
    </source>
</evidence>
<dbReference type="GO" id="GO:0006826">
    <property type="term" value="P:iron ion transport"/>
    <property type="evidence" value="ECO:0007669"/>
    <property type="project" value="UniProtKB-KW"/>
</dbReference>
<comment type="similarity">
    <text evidence="11 12">Belongs to the TonB-dependent receptor family.</text>
</comment>
<gene>
    <name evidence="16" type="ORF">GGQ59_000484</name>
</gene>
<dbReference type="Proteomes" id="UP000563524">
    <property type="component" value="Unassembled WGS sequence"/>
</dbReference>
<dbReference type="SUPFAM" id="SSF56935">
    <property type="entry name" value="Porins"/>
    <property type="match status" value="1"/>
</dbReference>
<keyword evidence="6" id="KW-0408">Iron</keyword>
<accession>A0A840I172</accession>
<dbReference type="PANTHER" id="PTHR32552">
    <property type="entry name" value="FERRICHROME IRON RECEPTOR-RELATED"/>
    <property type="match status" value="1"/>
</dbReference>
<dbReference type="InterPro" id="IPR036942">
    <property type="entry name" value="Beta-barrel_TonB_sf"/>
</dbReference>
<evidence type="ECO:0000256" key="13">
    <source>
        <dbReference type="SAM" id="SignalP"/>
    </source>
</evidence>
<dbReference type="Gene3D" id="2.40.170.20">
    <property type="entry name" value="TonB-dependent receptor, beta-barrel domain"/>
    <property type="match status" value="1"/>
</dbReference>
<feature type="domain" description="TonB-dependent receptor-like beta-barrel" evidence="14">
    <location>
        <begin position="243"/>
        <end position="730"/>
    </location>
</feature>
<evidence type="ECO:0000256" key="12">
    <source>
        <dbReference type="RuleBase" id="RU003357"/>
    </source>
</evidence>
<keyword evidence="5 11" id="KW-0812">Transmembrane</keyword>
<dbReference type="InterPro" id="IPR000531">
    <property type="entry name" value="Beta-barrel_TonB"/>
</dbReference>
<keyword evidence="8 12" id="KW-0798">TonB box</keyword>
<keyword evidence="13" id="KW-0732">Signal</keyword>
<evidence type="ECO:0000313" key="16">
    <source>
        <dbReference type="EMBL" id="MBB4657984.1"/>
    </source>
</evidence>